<accession>A0A183DNH1</accession>
<keyword evidence="2" id="KW-1185">Reference proteome</keyword>
<dbReference type="Pfam" id="PF14598">
    <property type="entry name" value="PAS_11"/>
    <property type="match status" value="1"/>
</dbReference>
<evidence type="ECO:0000313" key="3">
    <source>
        <dbReference type="WBParaSite" id="GPUH_0001027501-mRNA-1"/>
    </source>
</evidence>
<dbReference type="OrthoDB" id="71302at2759"/>
<sequence>MKGFGKPETSGDPVLEAVGSNNGYHKRKANWDLRFIRCFSCRLRLYLVKESGSCEEEYENFNCHGLLHDVDRPVMLMLLIRSPTCLHEQFQITITPKGKIIRCGFRLPSILKRLPQDLVGCCYYDLVHEGDLLDVSQHHKQGLFFQLKQFTSYLLQQMNNFLRNGDPPQFLLID</sequence>
<proteinExistence type="predicted"/>
<dbReference type="EMBL" id="UYRT01077903">
    <property type="protein sequence ID" value="VDN17203.1"/>
    <property type="molecule type" value="Genomic_DNA"/>
</dbReference>
<evidence type="ECO:0000313" key="2">
    <source>
        <dbReference type="Proteomes" id="UP000271098"/>
    </source>
</evidence>
<evidence type="ECO:0000313" key="1">
    <source>
        <dbReference type="EMBL" id="VDN17203.1"/>
    </source>
</evidence>
<dbReference type="WBParaSite" id="GPUH_0001027501-mRNA-1">
    <property type="protein sequence ID" value="GPUH_0001027501-mRNA-1"/>
    <property type="gene ID" value="GPUH_0001027501"/>
</dbReference>
<gene>
    <name evidence="1" type="ORF">GPUH_LOCUS10262</name>
</gene>
<protein>
    <submittedName>
        <fullName evidence="3">FERM domain-containing protein</fullName>
    </submittedName>
</protein>
<dbReference type="Proteomes" id="UP000271098">
    <property type="component" value="Unassembled WGS sequence"/>
</dbReference>
<name>A0A183DNH1_9BILA</name>
<dbReference type="Gene3D" id="3.30.450.20">
    <property type="entry name" value="PAS domain"/>
    <property type="match status" value="1"/>
</dbReference>
<reference evidence="1 2" key="2">
    <citation type="submission" date="2018-11" db="EMBL/GenBank/DDBJ databases">
        <authorList>
            <consortium name="Pathogen Informatics"/>
        </authorList>
    </citation>
    <scope>NUCLEOTIDE SEQUENCE [LARGE SCALE GENOMIC DNA]</scope>
</reference>
<organism evidence="3">
    <name type="scientific">Gongylonema pulchrum</name>
    <dbReference type="NCBI Taxonomy" id="637853"/>
    <lineage>
        <taxon>Eukaryota</taxon>
        <taxon>Metazoa</taxon>
        <taxon>Ecdysozoa</taxon>
        <taxon>Nematoda</taxon>
        <taxon>Chromadorea</taxon>
        <taxon>Rhabditida</taxon>
        <taxon>Spirurina</taxon>
        <taxon>Spiruromorpha</taxon>
        <taxon>Spiruroidea</taxon>
        <taxon>Gongylonematidae</taxon>
        <taxon>Gongylonema</taxon>
    </lineage>
</organism>
<reference evidence="3" key="1">
    <citation type="submission" date="2016-06" db="UniProtKB">
        <authorList>
            <consortium name="WormBaseParasite"/>
        </authorList>
    </citation>
    <scope>IDENTIFICATION</scope>
</reference>
<dbReference type="AlphaFoldDB" id="A0A183DNH1"/>